<protein>
    <recommendedName>
        <fullName evidence="3">Ankyrin repeat protein</fullName>
    </recommendedName>
</protein>
<accession>A0A2T3AV62</accession>
<gene>
    <name evidence="1" type="ORF">M430DRAFT_270340</name>
</gene>
<dbReference type="OrthoDB" id="539213at2759"/>
<dbReference type="Gene3D" id="1.25.40.20">
    <property type="entry name" value="Ankyrin repeat-containing domain"/>
    <property type="match status" value="1"/>
</dbReference>
<organism evidence="1 2">
    <name type="scientific">Amorphotheca resinae ATCC 22711</name>
    <dbReference type="NCBI Taxonomy" id="857342"/>
    <lineage>
        <taxon>Eukaryota</taxon>
        <taxon>Fungi</taxon>
        <taxon>Dikarya</taxon>
        <taxon>Ascomycota</taxon>
        <taxon>Pezizomycotina</taxon>
        <taxon>Leotiomycetes</taxon>
        <taxon>Helotiales</taxon>
        <taxon>Amorphothecaceae</taxon>
        <taxon>Amorphotheca</taxon>
    </lineage>
</organism>
<keyword evidence="2" id="KW-1185">Reference proteome</keyword>
<evidence type="ECO:0000313" key="2">
    <source>
        <dbReference type="Proteomes" id="UP000241818"/>
    </source>
</evidence>
<dbReference type="Proteomes" id="UP000241818">
    <property type="component" value="Unassembled WGS sequence"/>
</dbReference>
<evidence type="ECO:0008006" key="3">
    <source>
        <dbReference type="Google" id="ProtNLM"/>
    </source>
</evidence>
<dbReference type="EMBL" id="KZ679015">
    <property type="protein sequence ID" value="PSS12557.1"/>
    <property type="molecule type" value="Genomic_DNA"/>
</dbReference>
<reference evidence="1 2" key="1">
    <citation type="journal article" date="2018" name="New Phytol.">
        <title>Comparative genomics and transcriptomics depict ericoid mycorrhizal fungi as versatile saprotrophs and plant mutualists.</title>
        <authorList>
            <person name="Martino E."/>
            <person name="Morin E."/>
            <person name="Grelet G.A."/>
            <person name="Kuo A."/>
            <person name="Kohler A."/>
            <person name="Daghino S."/>
            <person name="Barry K.W."/>
            <person name="Cichocki N."/>
            <person name="Clum A."/>
            <person name="Dockter R.B."/>
            <person name="Hainaut M."/>
            <person name="Kuo R.C."/>
            <person name="LaButti K."/>
            <person name="Lindahl B.D."/>
            <person name="Lindquist E.A."/>
            <person name="Lipzen A."/>
            <person name="Khouja H.R."/>
            <person name="Magnuson J."/>
            <person name="Murat C."/>
            <person name="Ohm R.A."/>
            <person name="Singer S.W."/>
            <person name="Spatafora J.W."/>
            <person name="Wang M."/>
            <person name="Veneault-Fourrey C."/>
            <person name="Henrissat B."/>
            <person name="Grigoriev I.V."/>
            <person name="Martin F.M."/>
            <person name="Perotto S."/>
        </authorList>
    </citation>
    <scope>NUCLEOTIDE SEQUENCE [LARGE SCALE GENOMIC DNA]</scope>
    <source>
        <strain evidence="1 2">ATCC 22711</strain>
    </source>
</reference>
<dbReference type="RefSeq" id="XP_024718555.1">
    <property type="nucleotide sequence ID" value="XM_024865506.1"/>
</dbReference>
<dbReference type="InterPro" id="IPR036770">
    <property type="entry name" value="Ankyrin_rpt-contain_sf"/>
</dbReference>
<sequence>MIPHLINTYHLDVNAHDSCGGLNELVKWDVTQHGSPLNYAVYYRNVPAAEVLLKYGANIGDACAIAIEKKSAPAVKLLLDAGADPSRGLGIAITQGFLEGAQLCLEYGGDIAIGEARDEYHAGFGGPYTGMSSEMRKLLDVWKDKRLQDVKA</sequence>
<dbReference type="Pfam" id="PF00023">
    <property type="entry name" value="Ank"/>
    <property type="match status" value="1"/>
</dbReference>
<proteinExistence type="predicted"/>
<dbReference type="AlphaFoldDB" id="A0A2T3AV62"/>
<dbReference type="InterPro" id="IPR002110">
    <property type="entry name" value="Ankyrin_rpt"/>
</dbReference>
<evidence type="ECO:0000313" key="1">
    <source>
        <dbReference type="EMBL" id="PSS12557.1"/>
    </source>
</evidence>
<dbReference type="InParanoid" id="A0A2T3AV62"/>
<dbReference type="SUPFAM" id="SSF48403">
    <property type="entry name" value="Ankyrin repeat"/>
    <property type="match status" value="1"/>
</dbReference>
<name>A0A2T3AV62_AMORE</name>
<dbReference type="GeneID" id="36573587"/>